<name>A0AAV4MGP7_CAEEX</name>
<sequence length="67" mass="7170">MQSQSLGEQFAGGIGLCAASRLGLLLLSAEMAAWVYRKVQPKTRAYRSPVTAVFNGGFIFSPPPLRG</sequence>
<reference evidence="1 2" key="1">
    <citation type="submission" date="2021-06" db="EMBL/GenBank/DDBJ databases">
        <title>Caerostris extrusa draft genome.</title>
        <authorList>
            <person name="Kono N."/>
            <person name="Arakawa K."/>
        </authorList>
    </citation>
    <scope>NUCLEOTIDE SEQUENCE [LARGE SCALE GENOMIC DNA]</scope>
</reference>
<accession>A0AAV4MGP7</accession>
<organism evidence="1 2">
    <name type="scientific">Caerostris extrusa</name>
    <name type="common">Bark spider</name>
    <name type="synonym">Caerostris bankana</name>
    <dbReference type="NCBI Taxonomy" id="172846"/>
    <lineage>
        <taxon>Eukaryota</taxon>
        <taxon>Metazoa</taxon>
        <taxon>Ecdysozoa</taxon>
        <taxon>Arthropoda</taxon>
        <taxon>Chelicerata</taxon>
        <taxon>Arachnida</taxon>
        <taxon>Araneae</taxon>
        <taxon>Araneomorphae</taxon>
        <taxon>Entelegynae</taxon>
        <taxon>Araneoidea</taxon>
        <taxon>Araneidae</taxon>
        <taxon>Caerostris</taxon>
    </lineage>
</organism>
<evidence type="ECO:0008006" key="3">
    <source>
        <dbReference type="Google" id="ProtNLM"/>
    </source>
</evidence>
<dbReference type="Proteomes" id="UP001054945">
    <property type="component" value="Unassembled WGS sequence"/>
</dbReference>
<dbReference type="AlphaFoldDB" id="A0AAV4MGP7"/>
<comment type="caution">
    <text evidence="1">The sequence shown here is derived from an EMBL/GenBank/DDBJ whole genome shotgun (WGS) entry which is preliminary data.</text>
</comment>
<proteinExistence type="predicted"/>
<evidence type="ECO:0000313" key="2">
    <source>
        <dbReference type="Proteomes" id="UP001054945"/>
    </source>
</evidence>
<protein>
    <recommendedName>
        <fullName evidence="3">Cytochrome P450</fullName>
    </recommendedName>
</protein>
<dbReference type="EMBL" id="BPLR01002234">
    <property type="protein sequence ID" value="GIX71581.1"/>
    <property type="molecule type" value="Genomic_DNA"/>
</dbReference>
<evidence type="ECO:0000313" key="1">
    <source>
        <dbReference type="EMBL" id="GIX71581.1"/>
    </source>
</evidence>
<keyword evidence="2" id="KW-1185">Reference proteome</keyword>
<gene>
    <name evidence="1" type="ORF">CEXT_286721</name>
</gene>